<proteinExistence type="predicted"/>
<reference evidence="2" key="1">
    <citation type="submission" date="2024-04" db="EMBL/GenBank/DDBJ databases">
        <authorList>
            <consortium name="Molecular Ecology Group"/>
        </authorList>
    </citation>
    <scope>NUCLEOTIDE SEQUENCE</scope>
</reference>
<evidence type="ECO:0000256" key="1">
    <source>
        <dbReference type="SAM" id="MobiDB-lite"/>
    </source>
</evidence>
<evidence type="ECO:0000313" key="3">
    <source>
        <dbReference type="Proteomes" id="UP001497644"/>
    </source>
</evidence>
<feature type="region of interest" description="Disordered" evidence="1">
    <location>
        <begin position="1"/>
        <end position="38"/>
    </location>
</feature>
<accession>A0AAV2P3U7</accession>
<protein>
    <submittedName>
        <fullName evidence="2">Uncharacterized protein</fullName>
    </submittedName>
</protein>
<gene>
    <name evidence="2" type="ORF">LPLAT_LOCUS12538</name>
</gene>
<name>A0AAV2P3U7_9HYME</name>
<dbReference type="EMBL" id="OZ034830">
    <property type="protein sequence ID" value="CAL1687308.1"/>
    <property type="molecule type" value="Genomic_DNA"/>
</dbReference>
<organism evidence="2 3">
    <name type="scientific">Lasius platythorax</name>
    <dbReference type="NCBI Taxonomy" id="488582"/>
    <lineage>
        <taxon>Eukaryota</taxon>
        <taxon>Metazoa</taxon>
        <taxon>Ecdysozoa</taxon>
        <taxon>Arthropoda</taxon>
        <taxon>Hexapoda</taxon>
        <taxon>Insecta</taxon>
        <taxon>Pterygota</taxon>
        <taxon>Neoptera</taxon>
        <taxon>Endopterygota</taxon>
        <taxon>Hymenoptera</taxon>
        <taxon>Apocrita</taxon>
        <taxon>Aculeata</taxon>
        <taxon>Formicoidea</taxon>
        <taxon>Formicidae</taxon>
        <taxon>Formicinae</taxon>
        <taxon>Lasius</taxon>
        <taxon>Lasius</taxon>
    </lineage>
</organism>
<sequence>MGANDNQGPPLPSGFTCKSTPKLATRPPESKSRGSPLRSEHAIVFQGSSRVFYPTFVMPLPAGSYIGIDVPCL</sequence>
<keyword evidence="3" id="KW-1185">Reference proteome</keyword>
<dbReference type="AlphaFoldDB" id="A0AAV2P3U7"/>
<dbReference type="Proteomes" id="UP001497644">
    <property type="component" value="Chromosome 7"/>
</dbReference>
<evidence type="ECO:0000313" key="2">
    <source>
        <dbReference type="EMBL" id="CAL1687308.1"/>
    </source>
</evidence>